<evidence type="ECO:0000256" key="1">
    <source>
        <dbReference type="ARBA" id="ARBA00004613"/>
    </source>
</evidence>
<gene>
    <name evidence="4" type="ORF">AMELA_G00199410</name>
</gene>
<dbReference type="PANTHER" id="PTHR20914">
    <property type="entry name" value="LY6/PLAUR DOMAIN-CONTAINING PROTEIN 8"/>
    <property type="match status" value="1"/>
</dbReference>
<evidence type="ECO:0000313" key="5">
    <source>
        <dbReference type="Proteomes" id="UP000593565"/>
    </source>
</evidence>
<dbReference type="PANTHER" id="PTHR20914:SF9">
    <property type="entry name" value="COILED, ISOFORM A"/>
    <property type="match status" value="1"/>
</dbReference>
<accession>A0A7J6A6S0</accession>
<keyword evidence="2" id="KW-0964">Secreted</keyword>
<sequence length="236" mass="24892">MTIKAGFLSDHHQITFEPCLLHLHVSIKTPTMKSQVTLLLICMLFCKAQSLTCHQCIYPLSGTCTDTQTCADQCLTSTTSVYMGGAKVSDVNVKTCGTAEMCVSGSMNLGTVKVITNAKCCKTDLCNTETLPAPLEQAPNGRSCYSCDANGCSVKVNCEGSEDRCISASVKQGTNTLSVKGCVSNSFCAASASTSTSGIGITSMQCCEGNLCNGAENFTLSFLLMIVPLLSSVLFF</sequence>
<dbReference type="SMART" id="SM00134">
    <property type="entry name" value="LU"/>
    <property type="match status" value="2"/>
</dbReference>
<feature type="domain" description="UPAR/Ly6" evidence="3">
    <location>
        <begin position="51"/>
        <end position="138"/>
    </location>
</feature>
<keyword evidence="5" id="KW-1185">Reference proteome</keyword>
<protein>
    <recommendedName>
        <fullName evidence="3">UPAR/Ly6 domain-containing protein</fullName>
    </recommendedName>
</protein>
<dbReference type="Pfam" id="PF00021">
    <property type="entry name" value="UPAR_LY6"/>
    <property type="match status" value="2"/>
</dbReference>
<evidence type="ECO:0000313" key="4">
    <source>
        <dbReference type="EMBL" id="KAF4078443.1"/>
    </source>
</evidence>
<dbReference type="AlphaFoldDB" id="A0A7J6A6S0"/>
<dbReference type="Gene3D" id="2.10.60.10">
    <property type="entry name" value="CD59"/>
    <property type="match status" value="2"/>
</dbReference>
<dbReference type="SUPFAM" id="SSF57302">
    <property type="entry name" value="Snake toxin-like"/>
    <property type="match status" value="2"/>
</dbReference>
<dbReference type="GO" id="GO:0005576">
    <property type="term" value="C:extracellular region"/>
    <property type="evidence" value="ECO:0007669"/>
    <property type="project" value="UniProtKB-SubCell"/>
</dbReference>
<dbReference type="EMBL" id="JAAGNN010000017">
    <property type="protein sequence ID" value="KAF4078443.1"/>
    <property type="molecule type" value="Genomic_DNA"/>
</dbReference>
<dbReference type="InterPro" id="IPR050918">
    <property type="entry name" value="CNF-like_PLA2_Inhibitor"/>
</dbReference>
<evidence type="ECO:0000259" key="3">
    <source>
        <dbReference type="SMART" id="SM00134"/>
    </source>
</evidence>
<comment type="subcellular location">
    <subcellularLocation>
        <location evidence="1">Secreted</location>
    </subcellularLocation>
</comment>
<comment type="caution">
    <text evidence="4">The sequence shown here is derived from an EMBL/GenBank/DDBJ whole genome shotgun (WGS) entry which is preliminary data.</text>
</comment>
<evidence type="ECO:0000256" key="2">
    <source>
        <dbReference type="ARBA" id="ARBA00022525"/>
    </source>
</evidence>
<feature type="domain" description="UPAR/Ly6" evidence="3">
    <location>
        <begin position="142"/>
        <end position="221"/>
    </location>
</feature>
<name>A0A7J6A6S0_AMEME</name>
<dbReference type="Proteomes" id="UP000593565">
    <property type="component" value="Unassembled WGS sequence"/>
</dbReference>
<organism evidence="4 5">
    <name type="scientific">Ameiurus melas</name>
    <name type="common">Black bullhead</name>
    <name type="synonym">Silurus melas</name>
    <dbReference type="NCBI Taxonomy" id="219545"/>
    <lineage>
        <taxon>Eukaryota</taxon>
        <taxon>Metazoa</taxon>
        <taxon>Chordata</taxon>
        <taxon>Craniata</taxon>
        <taxon>Vertebrata</taxon>
        <taxon>Euteleostomi</taxon>
        <taxon>Actinopterygii</taxon>
        <taxon>Neopterygii</taxon>
        <taxon>Teleostei</taxon>
        <taxon>Ostariophysi</taxon>
        <taxon>Siluriformes</taxon>
        <taxon>Ictaluridae</taxon>
        <taxon>Ameiurus</taxon>
    </lineage>
</organism>
<dbReference type="InterPro" id="IPR045860">
    <property type="entry name" value="Snake_toxin-like_sf"/>
</dbReference>
<dbReference type="InterPro" id="IPR016054">
    <property type="entry name" value="LY6_UPA_recep-like"/>
</dbReference>
<reference evidence="4 5" key="1">
    <citation type="submission" date="2020-02" db="EMBL/GenBank/DDBJ databases">
        <title>A chromosome-scale genome assembly of the black bullhead catfish (Ameiurus melas).</title>
        <authorList>
            <person name="Wen M."/>
            <person name="Zham M."/>
            <person name="Cabau C."/>
            <person name="Klopp C."/>
            <person name="Donnadieu C."/>
            <person name="Roques C."/>
            <person name="Bouchez O."/>
            <person name="Lampietro C."/>
            <person name="Jouanno E."/>
            <person name="Herpin A."/>
            <person name="Louis A."/>
            <person name="Berthelot C."/>
            <person name="Parey E."/>
            <person name="Roest-Crollius H."/>
            <person name="Braasch I."/>
            <person name="Postlethwait J."/>
            <person name="Robinson-Rechavi M."/>
            <person name="Echchiki A."/>
            <person name="Begum T."/>
            <person name="Montfort J."/>
            <person name="Schartl M."/>
            <person name="Bobe J."/>
            <person name="Guiguen Y."/>
        </authorList>
    </citation>
    <scope>NUCLEOTIDE SEQUENCE [LARGE SCALE GENOMIC DNA]</scope>
    <source>
        <strain evidence="4">M_S1</strain>
        <tissue evidence="4">Blood</tissue>
    </source>
</reference>
<proteinExistence type="predicted"/>